<evidence type="ECO:0000256" key="5">
    <source>
        <dbReference type="ARBA" id="ARBA00023157"/>
    </source>
</evidence>
<comment type="subcellular location">
    <subcellularLocation>
        <location evidence="1 7">Periplasm</location>
    </subcellularLocation>
</comment>
<dbReference type="RefSeq" id="WP_041068103.1">
    <property type="nucleotide sequence ID" value="NZ_AP012273.1"/>
</dbReference>
<feature type="signal peptide" evidence="7">
    <location>
        <begin position="1"/>
        <end position="24"/>
    </location>
</feature>
<feature type="chain" id="PRO_5031597348" description="Thiol:disulfide interchange protein" evidence="7">
    <location>
        <begin position="25"/>
        <end position="251"/>
    </location>
</feature>
<keyword evidence="4 7" id="KW-0574">Periplasm</keyword>
<protein>
    <recommendedName>
        <fullName evidence="7">Thiol:disulfide interchange protein</fullName>
    </recommendedName>
</protein>
<dbReference type="PANTHER" id="PTHR35272">
    <property type="entry name" value="THIOL:DISULFIDE INTERCHANGE PROTEIN DSBC-RELATED"/>
    <property type="match status" value="1"/>
</dbReference>
<sequence length="251" mass="27344">MFYSPALRSMAICLALLVTGISSAAETAPADATIDKIRTALAKRLGDVNLDDIQASPVPGLYEVLIGARLYYVSADGRYFIQGKMNDLETGQDLTEIKVSAARKKLIDAVDEKDKIVFGTGKEKHTINVFTDVDCGYCRKLHSQIDQYNKEGIEVRYMAYPRAGVNSESGRKMAFVWCADDRKKAISEAKQGAVPEARTCDNPVAEQFALGRVVGVTGTPALVLENGELIPGYIPPARLRKLLDSKGLGKK</sequence>
<dbReference type="InterPro" id="IPR009094">
    <property type="entry name" value="DiS-bond_isomerase_DsbC/G_N_sf"/>
</dbReference>
<keyword evidence="3 7" id="KW-0732">Signal</keyword>
<keyword evidence="10" id="KW-0413">Isomerase</keyword>
<keyword evidence="11" id="KW-1185">Reference proteome</keyword>
<evidence type="ECO:0000313" key="11">
    <source>
        <dbReference type="Proteomes" id="UP000031631"/>
    </source>
</evidence>
<dbReference type="InterPro" id="IPR012336">
    <property type="entry name" value="Thioredoxin-like_fold"/>
</dbReference>
<feature type="domain" description="Thioredoxin-like fold" evidence="9">
    <location>
        <begin position="121"/>
        <end position="243"/>
    </location>
</feature>
<evidence type="ECO:0000256" key="3">
    <source>
        <dbReference type="ARBA" id="ARBA00022729"/>
    </source>
</evidence>
<reference evidence="10 11" key="1">
    <citation type="journal article" date="2014" name="PLoS ONE">
        <title>Physiological and genomic features of a novel sulfur-oxidizing gammaproteobacterium belonging to a previously uncultivated symbiotic lineage isolated from a hydrothermal vent.</title>
        <authorList>
            <person name="Nunoura T."/>
            <person name="Takaki Y."/>
            <person name="Kazama H."/>
            <person name="Kakuta J."/>
            <person name="Shimamura S."/>
            <person name="Makita H."/>
            <person name="Hirai M."/>
            <person name="Miyazaki M."/>
            <person name="Takai K."/>
        </authorList>
    </citation>
    <scope>NUCLEOTIDE SEQUENCE [LARGE SCALE GENOMIC DNA]</scope>
    <source>
        <strain evidence="10 11">Hiromi1</strain>
    </source>
</reference>
<gene>
    <name evidence="10" type="ORF">TBH_C1946</name>
</gene>
<name>A0A7U6GJN7_9GAMM</name>
<dbReference type="Pfam" id="PF10411">
    <property type="entry name" value="DsbC_N"/>
    <property type="match status" value="1"/>
</dbReference>
<proteinExistence type="inferred from homology"/>
<dbReference type="InterPro" id="IPR018950">
    <property type="entry name" value="DiS-bond_isomerase_DsbC/G_N"/>
</dbReference>
<dbReference type="InterPro" id="IPR033954">
    <property type="entry name" value="DiS-bond_Isoase_DsbC/G"/>
</dbReference>
<accession>A0A7U6GJN7</accession>
<dbReference type="EMBL" id="AP012273">
    <property type="protein sequence ID" value="BAO44861.1"/>
    <property type="molecule type" value="Genomic_DNA"/>
</dbReference>
<evidence type="ECO:0000256" key="4">
    <source>
        <dbReference type="ARBA" id="ARBA00022764"/>
    </source>
</evidence>
<keyword evidence="6 7" id="KW-0676">Redox-active center</keyword>
<dbReference type="InterPro" id="IPR051470">
    <property type="entry name" value="Thiol:disulfide_interchange"/>
</dbReference>
<comment type="function">
    <text evidence="7">Required for disulfide bond formation in some periplasmic proteins. Acts by transferring its disulfide bond to other proteins and is reduced in the process.</text>
</comment>
<dbReference type="Gene3D" id="3.10.450.70">
    <property type="entry name" value="Disulphide bond isomerase, DsbC/G, N-terminal"/>
    <property type="match status" value="1"/>
</dbReference>
<evidence type="ECO:0000259" key="9">
    <source>
        <dbReference type="Pfam" id="PF13098"/>
    </source>
</evidence>
<dbReference type="GO" id="GO:0016853">
    <property type="term" value="F:isomerase activity"/>
    <property type="evidence" value="ECO:0007669"/>
    <property type="project" value="UniProtKB-KW"/>
</dbReference>
<dbReference type="Pfam" id="PF13098">
    <property type="entry name" value="Thioredoxin_2"/>
    <property type="match status" value="1"/>
</dbReference>
<evidence type="ECO:0000259" key="8">
    <source>
        <dbReference type="Pfam" id="PF10411"/>
    </source>
</evidence>
<evidence type="ECO:0000313" key="10">
    <source>
        <dbReference type="EMBL" id="BAO44861.1"/>
    </source>
</evidence>
<evidence type="ECO:0000256" key="6">
    <source>
        <dbReference type="ARBA" id="ARBA00023284"/>
    </source>
</evidence>
<keyword evidence="5" id="KW-1015">Disulfide bond</keyword>
<feature type="domain" description="Disulphide bond isomerase DsbC/G N-terminal" evidence="8">
    <location>
        <begin position="30"/>
        <end position="96"/>
    </location>
</feature>
<dbReference type="SUPFAM" id="SSF54423">
    <property type="entry name" value="DsbC/DsbG N-terminal domain-like"/>
    <property type="match status" value="1"/>
</dbReference>
<dbReference type="PANTHER" id="PTHR35272:SF3">
    <property type="entry name" value="THIOL:DISULFIDE INTERCHANGE PROTEIN DSBC"/>
    <property type="match status" value="1"/>
</dbReference>
<dbReference type="GO" id="GO:0042597">
    <property type="term" value="C:periplasmic space"/>
    <property type="evidence" value="ECO:0007669"/>
    <property type="project" value="UniProtKB-SubCell"/>
</dbReference>
<evidence type="ECO:0000256" key="7">
    <source>
        <dbReference type="RuleBase" id="RU364038"/>
    </source>
</evidence>
<evidence type="ECO:0000256" key="1">
    <source>
        <dbReference type="ARBA" id="ARBA00004418"/>
    </source>
</evidence>
<organism evidence="10 11">
    <name type="scientific">Thiolapillus brandeum</name>
    <dbReference type="NCBI Taxonomy" id="1076588"/>
    <lineage>
        <taxon>Bacteria</taxon>
        <taxon>Pseudomonadati</taxon>
        <taxon>Pseudomonadota</taxon>
        <taxon>Gammaproteobacteria</taxon>
        <taxon>Chromatiales</taxon>
        <taxon>Sedimenticolaceae</taxon>
        <taxon>Thiolapillus</taxon>
    </lineage>
</organism>
<dbReference type="AlphaFoldDB" id="A0A7U6GJN7"/>
<evidence type="ECO:0000256" key="2">
    <source>
        <dbReference type="ARBA" id="ARBA00009813"/>
    </source>
</evidence>
<dbReference type="CDD" id="cd03020">
    <property type="entry name" value="DsbA_DsbC_DsbG"/>
    <property type="match status" value="1"/>
</dbReference>
<dbReference type="SUPFAM" id="SSF52833">
    <property type="entry name" value="Thioredoxin-like"/>
    <property type="match status" value="1"/>
</dbReference>
<dbReference type="InterPro" id="IPR036249">
    <property type="entry name" value="Thioredoxin-like_sf"/>
</dbReference>
<dbReference type="KEGG" id="tbn:TBH_C1946"/>
<dbReference type="Gene3D" id="3.40.30.10">
    <property type="entry name" value="Glutaredoxin"/>
    <property type="match status" value="1"/>
</dbReference>
<dbReference type="Proteomes" id="UP000031631">
    <property type="component" value="Chromosome"/>
</dbReference>
<comment type="similarity">
    <text evidence="2 7">Belongs to the thioredoxin family. DsbC subfamily.</text>
</comment>